<accession>A0AAD8CCD8</accession>
<dbReference type="Proteomes" id="UP001233172">
    <property type="component" value="Unassembled WGS sequence"/>
</dbReference>
<dbReference type="GO" id="GO:0008270">
    <property type="term" value="F:zinc ion binding"/>
    <property type="evidence" value="ECO:0007669"/>
    <property type="project" value="UniProtKB-KW"/>
</dbReference>
<feature type="non-terminal residue" evidence="3">
    <location>
        <position position="140"/>
    </location>
</feature>
<gene>
    <name evidence="3" type="ORF">Bpfe_000394</name>
</gene>
<reference evidence="3" key="1">
    <citation type="journal article" date="2023" name="PLoS Negl. Trop. Dis.">
        <title>A genome sequence for Biomphalaria pfeifferi, the major vector snail for the human-infecting parasite Schistosoma mansoni.</title>
        <authorList>
            <person name="Bu L."/>
            <person name="Lu L."/>
            <person name="Laidemitt M.R."/>
            <person name="Zhang S.M."/>
            <person name="Mutuku M."/>
            <person name="Mkoji G."/>
            <person name="Steinauer M."/>
            <person name="Loker E.S."/>
        </authorList>
    </citation>
    <scope>NUCLEOTIDE SEQUENCE</scope>
    <source>
        <strain evidence="3">KasaAsao</strain>
    </source>
</reference>
<dbReference type="PROSITE" id="PS50157">
    <property type="entry name" value="ZINC_FINGER_C2H2_2"/>
    <property type="match status" value="2"/>
</dbReference>
<evidence type="ECO:0000259" key="2">
    <source>
        <dbReference type="PROSITE" id="PS50157"/>
    </source>
</evidence>
<dbReference type="Pfam" id="PF00096">
    <property type="entry name" value="zf-C2H2"/>
    <property type="match status" value="3"/>
</dbReference>
<dbReference type="InterPro" id="IPR013087">
    <property type="entry name" value="Znf_C2H2_type"/>
</dbReference>
<dbReference type="AlphaFoldDB" id="A0AAD8CCD8"/>
<proteinExistence type="predicted"/>
<dbReference type="GO" id="GO:0005634">
    <property type="term" value="C:nucleus"/>
    <property type="evidence" value="ECO:0007669"/>
    <property type="project" value="TreeGrafter"/>
</dbReference>
<feature type="domain" description="C2H2-type" evidence="2">
    <location>
        <begin position="87"/>
        <end position="116"/>
    </location>
</feature>
<keyword evidence="1" id="KW-0863">Zinc-finger</keyword>
<dbReference type="PANTHER" id="PTHR16515:SF55">
    <property type="entry name" value="C2H2-TYPE DOMAIN-CONTAINING PROTEIN"/>
    <property type="match status" value="1"/>
</dbReference>
<dbReference type="GO" id="GO:0010468">
    <property type="term" value="P:regulation of gene expression"/>
    <property type="evidence" value="ECO:0007669"/>
    <property type="project" value="TreeGrafter"/>
</dbReference>
<comment type="caution">
    <text evidence="3">The sequence shown here is derived from an EMBL/GenBank/DDBJ whole genome shotgun (WGS) entry which is preliminary data.</text>
</comment>
<keyword evidence="1" id="KW-0862">Zinc</keyword>
<protein>
    <recommendedName>
        <fullName evidence="2">C2H2-type domain-containing protein</fullName>
    </recommendedName>
</protein>
<dbReference type="Gene3D" id="3.30.160.60">
    <property type="entry name" value="Classic Zinc Finger"/>
    <property type="match status" value="2"/>
</dbReference>
<feature type="domain" description="C2H2-type" evidence="2">
    <location>
        <begin position="14"/>
        <end position="41"/>
    </location>
</feature>
<feature type="non-terminal residue" evidence="3">
    <location>
        <position position="1"/>
    </location>
</feature>
<dbReference type="InterPro" id="IPR050331">
    <property type="entry name" value="Zinc_finger"/>
</dbReference>
<dbReference type="InterPro" id="IPR036236">
    <property type="entry name" value="Znf_C2H2_sf"/>
</dbReference>
<organism evidence="3 4">
    <name type="scientific">Biomphalaria pfeifferi</name>
    <name type="common">Bloodfluke planorb</name>
    <name type="synonym">Freshwater snail</name>
    <dbReference type="NCBI Taxonomy" id="112525"/>
    <lineage>
        <taxon>Eukaryota</taxon>
        <taxon>Metazoa</taxon>
        <taxon>Spiralia</taxon>
        <taxon>Lophotrochozoa</taxon>
        <taxon>Mollusca</taxon>
        <taxon>Gastropoda</taxon>
        <taxon>Heterobranchia</taxon>
        <taxon>Euthyneura</taxon>
        <taxon>Panpulmonata</taxon>
        <taxon>Hygrophila</taxon>
        <taxon>Lymnaeoidea</taxon>
        <taxon>Planorbidae</taxon>
        <taxon>Biomphalaria</taxon>
    </lineage>
</organism>
<dbReference type="EMBL" id="JASAOG010000001">
    <property type="protein sequence ID" value="KAK0070411.1"/>
    <property type="molecule type" value="Genomic_DNA"/>
</dbReference>
<dbReference type="PANTHER" id="PTHR16515">
    <property type="entry name" value="PR DOMAIN ZINC FINGER PROTEIN"/>
    <property type="match status" value="1"/>
</dbReference>
<keyword evidence="4" id="KW-1185">Reference proteome</keyword>
<evidence type="ECO:0000313" key="4">
    <source>
        <dbReference type="Proteomes" id="UP001233172"/>
    </source>
</evidence>
<evidence type="ECO:0000256" key="1">
    <source>
        <dbReference type="PROSITE-ProRule" id="PRU00042"/>
    </source>
</evidence>
<evidence type="ECO:0000313" key="3">
    <source>
        <dbReference type="EMBL" id="KAK0070411.1"/>
    </source>
</evidence>
<sequence>AIVSGPGITTRYIYGCPVCGKRYTTKYNMERHHMKCGSRGPQSCQICGKTFITQDSDFLETSLMFGYIQPRSAQLCGPGAKSTSQNNQCNVCGKIFTIKGNLDRHRWKCLDLRQQPCPYCHRVFHRRDNLKTHLAKCGMA</sequence>
<reference evidence="3" key="2">
    <citation type="submission" date="2023-04" db="EMBL/GenBank/DDBJ databases">
        <authorList>
            <person name="Bu L."/>
            <person name="Lu L."/>
            <person name="Laidemitt M.R."/>
            <person name="Zhang S.M."/>
            <person name="Mutuku M."/>
            <person name="Mkoji G."/>
            <person name="Steinauer M."/>
            <person name="Loker E.S."/>
        </authorList>
    </citation>
    <scope>NUCLEOTIDE SEQUENCE</scope>
    <source>
        <strain evidence="3">KasaAsao</strain>
        <tissue evidence="3">Whole Snail</tissue>
    </source>
</reference>
<dbReference type="SUPFAM" id="SSF57667">
    <property type="entry name" value="beta-beta-alpha zinc fingers"/>
    <property type="match status" value="2"/>
</dbReference>
<keyword evidence="1" id="KW-0479">Metal-binding</keyword>
<name>A0AAD8CCD8_BIOPF</name>